<dbReference type="RefSeq" id="XP_009792758.1">
    <property type="nucleotide sequence ID" value="XM_009794456.1"/>
</dbReference>
<accession>A0A1U7XPE8</accession>
<keyword evidence="2" id="KW-1185">Reference proteome</keyword>
<dbReference type="Gene3D" id="3.30.420.10">
    <property type="entry name" value="Ribonuclease H-like superfamily/Ribonuclease H"/>
    <property type="match status" value="1"/>
</dbReference>
<evidence type="ECO:0000313" key="3">
    <source>
        <dbReference type="RefSeq" id="XP_009792758.1"/>
    </source>
</evidence>
<dbReference type="Proteomes" id="UP000189701">
    <property type="component" value="Unplaced"/>
</dbReference>
<feature type="domain" description="Integrase zinc-binding" evidence="1">
    <location>
        <begin position="165"/>
        <end position="216"/>
    </location>
</feature>
<sequence>MSAYITHLISRLDPLKYILQKPMPTGKLTKCKILLSKFDIVYKTQKAIKGQALAGHLAENSVDGDYEPLLRIFLMKRIQNEFVDALATLSSMVQHPNKKCIDLIEVEIKDQHAYCFNVDEEPDGKPCYHDIRRFLATREYPENATNSQKRTQDLGLLRYVDVVEATKLLEETHAGMCGPHMNRFTLAKTILRARYFWMTMENDSICYVQKCHKCQIHEDFIRVLLNELNVMGSPWSFVVWGMDMIGPIKSAVSNGHHFIMVAIDYFTKWVETSTYKAVIKKVVADFF</sequence>
<evidence type="ECO:0000259" key="1">
    <source>
        <dbReference type="Pfam" id="PF17921"/>
    </source>
</evidence>
<dbReference type="GO" id="GO:0003676">
    <property type="term" value="F:nucleic acid binding"/>
    <property type="evidence" value="ECO:0007669"/>
    <property type="project" value="InterPro"/>
</dbReference>
<name>A0A1U7XPE8_NICSY</name>
<dbReference type="InterPro" id="IPR041588">
    <property type="entry name" value="Integrase_H2C2"/>
</dbReference>
<dbReference type="eggNOG" id="KOG0017">
    <property type="taxonomic scope" value="Eukaryota"/>
</dbReference>
<reference evidence="2" key="1">
    <citation type="journal article" date="2013" name="Genome Biol.">
        <title>Reference genomes and transcriptomes of Nicotiana sylvestris and Nicotiana tomentosiformis.</title>
        <authorList>
            <person name="Sierro N."/>
            <person name="Battey J.N."/>
            <person name="Ouadi S."/>
            <person name="Bovet L."/>
            <person name="Goepfert S."/>
            <person name="Bakaher N."/>
            <person name="Peitsch M.C."/>
            <person name="Ivanov N.V."/>
        </authorList>
    </citation>
    <scope>NUCLEOTIDE SEQUENCE [LARGE SCALE GENOMIC DNA]</scope>
</reference>
<dbReference type="PANTHER" id="PTHR48475">
    <property type="entry name" value="RIBONUCLEASE H"/>
    <property type="match status" value="1"/>
</dbReference>
<reference evidence="3" key="2">
    <citation type="submission" date="2025-08" db="UniProtKB">
        <authorList>
            <consortium name="RefSeq"/>
        </authorList>
    </citation>
    <scope>IDENTIFICATION</scope>
    <source>
        <tissue evidence="3">Leaf</tissue>
    </source>
</reference>
<dbReference type="InterPro" id="IPR036397">
    <property type="entry name" value="RNaseH_sf"/>
</dbReference>
<protein>
    <submittedName>
        <fullName evidence="3">Uncharacterized protein LOC104239737</fullName>
    </submittedName>
</protein>
<evidence type="ECO:0000313" key="2">
    <source>
        <dbReference type="Proteomes" id="UP000189701"/>
    </source>
</evidence>
<dbReference type="InterPro" id="IPR012337">
    <property type="entry name" value="RNaseH-like_sf"/>
</dbReference>
<gene>
    <name evidence="3" type="primary">LOC104239737</name>
</gene>
<dbReference type="Pfam" id="PF17921">
    <property type="entry name" value="Integrase_H2C2"/>
    <property type="match status" value="1"/>
</dbReference>
<dbReference type="SUPFAM" id="SSF53098">
    <property type="entry name" value="Ribonuclease H-like"/>
    <property type="match status" value="1"/>
</dbReference>
<dbReference type="AlphaFoldDB" id="A0A1U7XPE8"/>
<dbReference type="PANTHER" id="PTHR48475:SF1">
    <property type="entry name" value="RNASE H TYPE-1 DOMAIN-CONTAINING PROTEIN"/>
    <property type="match status" value="1"/>
</dbReference>
<dbReference type="Gene3D" id="1.10.340.70">
    <property type="match status" value="1"/>
</dbReference>
<proteinExistence type="predicted"/>
<organism evidence="2 3">
    <name type="scientific">Nicotiana sylvestris</name>
    <name type="common">Wood tobacco</name>
    <name type="synonym">South American tobacco</name>
    <dbReference type="NCBI Taxonomy" id="4096"/>
    <lineage>
        <taxon>Eukaryota</taxon>
        <taxon>Viridiplantae</taxon>
        <taxon>Streptophyta</taxon>
        <taxon>Embryophyta</taxon>
        <taxon>Tracheophyta</taxon>
        <taxon>Spermatophyta</taxon>
        <taxon>Magnoliopsida</taxon>
        <taxon>eudicotyledons</taxon>
        <taxon>Gunneridae</taxon>
        <taxon>Pentapetalae</taxon>
        <taxon>asterids</taxon>
        <taxon>lamiids</taxon>
        <taxon>Solanales</taxon>
        <taxon>Solanaceae</taxon>
        <taxon>Nicotianoideae</taxon>
        <taxon>Nicotianeae</taxon>
        <taxon>Nicotiana</taxon>
    </lineage>
</organism>